<dbReference type="Pfam" id="PF07690">
    <property type="entry name" value="MFS_1"/>
    <property type="match status" value="1"/>
</dbReference>
<keyword evidence="5 8" id="KW-0812">Transmembrane</keyword>
<dbReference type="GO" id="GO:0022857">
    <property type="term" value="F:transmembrane transporter activity"/>
    <property type="evidence" value="ECO:0007669"/>
    <property type="project" value="InterPro"/>
</dbReference>
<evidence type="ECO:0000256" key="7">
    <source>
        <dbReference type="ARBA" id="ARBA00023136"/>
    </source>
</evidence>
<dbReference type="GO" id="GO:0005886">
    <property type="term" value="C:plasma membrane"/>
    <property type="evidence" value="ECO:0007669"/>
    <property type="project" value="UniProtKB-SubCell"/>
</dbReference>
<name>A0A9J7AYU8_9PROT</name>
<evidence type="ECO:0000256" key="1">
    <source>
        <dbReference type="ARBA" id="ARBA00004651"/>
    </source>
</evidence>
<dbReference type="EMBL" id="CP102480">
    <property type="protein sequence ID" value="UUX51609.1"/>
    <property type="molecule type" value="Genomic_DNA"/>
</dbReference>
<accession>A0A9J7AYU8</accession>
<dbReference type="AlphaFoldDB" id="A0A9J7AYU8"/>
<protein>
    <submittedName>
        <fullName evidence="10">DHA2 family efflux MFS transporter permease subunit</fullName>
    </submittedName>
</protein>
<dbReference type="PANTHER" id="PTHR42718">
    <property type="entry name" value="MAJOR FACILITATOR SUPERFAMILY MULTIDRUG TRANSPORTER MFSC"/>
    <property type="match status" value="1"/>
</dbReference>
<reference evidence="10" key="1">
    <citation type="submission" date="2022-08" db="EMBL/GenBank/DDBJ databases">
        <title>Nisaea acidiphila sp. nov., isolated from a marine algal debris and emended description of the genus Nisaea Urios et al. 2008.</title>
        <authorList>
            <person name="Kwon K."/>
        </authorList>
    </citation>
    <scope>NUCLEOTIDE SEQUENCE</scope>
    <source>
        <strain evidence="10">MEBiC11861</strain>
    </source>
</reference>
<feature type="transmembrane region" description="Helical" evidence="8">
    <location>
        <begin position="482"/>
        <end position="499"/>
    </location>
</feature>
<keyword evidence="4" id="KW-1003">Cell membrane</keyword>
<dbReference type="SUPFAM" id="SSF103473">
    <property type="entry name" value="MFS general substrate transporter"/>
    <property type="match status" value="1"/>
</dbReference>
<dbReference type="InterPro" id="IPR011701">
    <property type="entry name" value="MFS"/>
</dbReference>
<feature type="transmembrane region" description="Helical" evidence="8">
    <location>
        <begin position="371"/>
        <end position="391"/>
    </location>
</feature>
<dbReference type="Proteomes" id="UP001060336">
    <property type="component" value="Chromosome"/>
</dbReference>
<dbReference type="PANTHER" id="PTHR42718:SF9">
    <property type="entry name" value="MAJOR FACILITATOR SUPERFAMILY MULTIDRUG TRANSPORTER MFSC"/>
    <property type="match status" value="1"/>
</dbReference>
<dbReference type="PRINTS" id="PR01036">
    <property type="entry name" value="TCRTETB"/>
</dbReference>
<feature type="transmembrane region" description="Helical" evidence="8">
    <location>
        <begin position="274"/>
        <end position="296"/>
    </location>
</feature>
<proteinExistence type="inferred from homology"/>
<evidence type="ECO:0000256" key="3">
    <source>
        <dbReference type="ARBA" id="ARBA00022448"/>
    </source>
</evidence>
<keyword evidence="7 8" id="KW-0472">Membrane</keyword>
<feature type="domain" description="Major facilitator superfamily (MFS) profile" evidence="9">
    <location>
        <begin position="20"/>
        <end position="504"/>
    </location>
</feature>
<feature type="transmembrane region" description="Helical" evidence="8">
    <location>
        <begin position="147"/>
        <end position="166"/>
    </location>
</feature>
<evidence type="ECO:0000256" key="6">
    <source>
        <dbReference type="ARBA" id="ARBA00022989"/>
    </source>
</evidence>
<feature type="transmembrane region" description="Helical" evidence="8">
    <location>
        <begin position="111"/>
        <end position="135"/>
    </location>
</feature>
<organism evidence="10 11">
    <name type="scientific">Nisaea acidiphila</name>
    <dbReference type="NCBI Taxonomy" id="1862145"/>
    <lineage>
        <taxon>Bacteria</taxon>
        <taxon>Pseudomonadati</taxon>
        <taxon>Pseudomonadota</taxon>
        <taxon>Alphaproteobacteria</taxon>
        <taxon>Rhodospirillales</taxon>
        <taxon>Thalassobaculaceae</taxon>
        <taxon>Nisaea</taxon>
    </lineage>
</organism>
<feature type="transmembrane region" description="Helical" evidence="8">
    <location>
        <begin position="18"/>
        <end position="38"/>
    </location>
</feature>
<keyword evidence="3" id="KW-0813">Transport</keyword>
<feature type="transmembrane region" description="Helical" evidence="8">
    <location>
        <begin position="86"/>
        <end position="105"/>
    </location>
</feature>
<dbReference type="InterPro" id="IPR020846">
    <property type="entry name" value="MFS_dom"/>
</dbReference>
<gene>
    <name evidence="10" type="ORF">NUH88_07895</name>
</gene>
<evidence type="ECO:0000256" key="4">
    <source>
        <dbReference type="ARBA" id="ARBA00022475"/>
    </source>
</evidence>
<dbReference type="InterPro" id="IPR036259">
    <property type="entry name" value="MFS_trans_sf"/>
</dbReference>
<feature type="transmembrane region" description="Helical" evidence="8">
    <location>
        <begin position="205"/>
        <end position="224"/>
    </location>
</feature>
<dbReference type="Gene3D" id="1.20.1720.10">
    <property type="entry name" value="Multidrug resistance protein D"/>
    <property type="match status" value="1"/>
</dbReference>
<sequence>MSAITATEETQADGAYKMLVLVTMACACMLYALTLTIVNVALPQMQGAFSATTEEISWVVTLNVVATAVVTPLTGSLVAWVGQRRLLVICLLGFTLASLACAMATSLEAVLFFRILQGGFGAPVVPLSQAIVLQVWPKEEYGKANGYLGMSVVIGPAVGPSIGGWLAEEFGWRFVFLMIVPFSLLALAGVMRWIREGGKAALPRFDYLGFLLFSVAIVALQLVLDRGEREDWLQSGTIVTLVIVMCAAFAMFIANSACVERPFIRPSLLKNRNYVVGLFLVFVYGSVNFTPLVLLPQLLQAYRGYPDTLIGLVLAMRGVGMIIGFYAAARMGKLDPRIGLVLGTVAIGTSGWMMSLYDLNMDFWDLSWPSILQGIGCGLMWVPLSMVSFSTLDRALLPEASSLFHLIRNMGTSLYVAASVFLLVRMTKVRYAEMVEHVSPFDERLKFPEVIGGGAVQWLDSLGLIANEAWRQSALTGFTNCFWFYALTCFATLPVLVFVKIRKSD</sequence>
<keyword evidence="11" id="KW-1185">Reference proteome</keyword>
<dbReference type="KEGG" id="naci:NUH88_07895"/>
<feature type="transmembrane region" description="Helical" evidence="8">
    <location>
        <begin position="403"/>
        <end position="424"/>
    </location>
</feature>
<evidence type="ECO:0000256" key="5">
    <source>
        <dbReference type="ARBA" id="ARBA00022692"/>
    </source>
</evidence>
<dbReference type="NCBIfam" id="TIGR00711">
    <property type="entry name" value="efflux_EmrB"/>
    <property type="match status" value="1"/>
</dbReference>
<evidence type="ECO:0000256" key="2">
    <source>
        <dbReference type="ARBA" id="ARBA00008537"/>
    </source>
</evidence>
<dbReference type="PROSITE" id="PS50850">
    <property type="entry name" value="MFS"/>
    <property type="match status" value="1"/>
</dbReference>
<evidence type="ECO:0000313" key="10">
    <source>
        <dbReference type="EMBL" id="UUX51609.1"/>
    </source>
</evidence>
<comment type="similarity">
    <text evidence="2">Belongs to the major facilitator superfamily. EmrB family.</text>
</comment>
<keyword evidence="6 8" id="KW-1133">Transmembrane helix</keyword>
<comment type="subcellular location">
    <subcellularLocation>
        <location evidence="1">Cell membrane</location>
        <topology evidence="1">Multi-pass membrane protein</topology>
    </subcellularLocation>
</comment>
<dbReference type="InterPro" id="IPR004638">
    <property type="entry name" value="EmrB-like"/>
</dbReference>
<dbReference type="RefSeq" id="WP_257771212.1">
    <property type="nucleotide sequence ID" value="NZ_CP102480.1"/>
</dbReference>
<evidence type="ECO:0000259" key="9">
    <source>
        <dbReference type="PROSITE" id="PS50850"/>
    </source>
</evidence>
<feature type="transmembrane region" description="Helical" evidence="8">
    <location>
        <begin position="308"/>
        <end position="328"/>
    </location>
</feature>
<dbReference type="Gene3D" id="1.20.1250.20">
    <property type="entry name" value="MFS general substrate transporter like domains"/>
    <property type="match status" value="1"/>
</dbReference>
<feature type="transmembrane region" description="Helical" evidence="8">
    <location>
        <begin position="58"/>
        <end position="79"/>
    </location>
</feature>
<feature type="transmembrane region" description="Helical" evidence="8">
    <location>
        <begin position="340"/>
        <end position="359"/>
    </location>
</feature>
<evidence type="ECO:0000256" key="8">
    <source>
        <dbReference type="SAM" id="Phobius"/>
    </source>
</evidence>
<feature type="transmembrane region" description="Helical" evidence="8">
    <location>
        <begin position="236"/>
        <end position="254"/>
    </location>
</feature>
<evidence type="ECO:0000313" key="11">
    <source>
        <dbReference type="Proteomes" id="UP001060336"/>
    </source>
</evidence>
<feature type="transmembrane region" description="Helical" evidence="8">
    <location>
        <begin position="172"/>
        <end position="193"/>
    </location>
</feature>